<dbReference type="PANTHER" id="PTHR13768:SF29">
    <property type="entry name" value="ALPHA-SOLUBLE NSF ATTACHMENT PROTEIN"/>
    <property type="match status" value="1"/>
</dbReference>
<evidence type="ECO:0000256" key="3">
    <source>
        <dbReference type="ARBA" id="ARBA00022448"/>
    </source>
</evidence>
<dbReference type="EMBL" id="JAZDWU010000011">
    <property type="protein sequence ID" value="KAK9986238.1"/>
    <property type="molecule type" value="Genomic_DNA"/>
</dbReference>
<dbReference type="SUPFAM" id="SSF48452">
    <property type="entry name" value="TPR-like"/>
    <property type="match status" value="2"/>
</dbReference>
<keyword evidence="4 7" id="KW-0931">ER-Golgi transport</keyword>
<name>A0AAW2BLJ3_9ROSI</name>
<dbReference type="PRINTS" id="PR00448">
    <property type="entry name" value="NSFATTACHMNT"/>
</dbReference>
<comment type="caution">
    <text evidence="10">The sequence shown here is derived from an EMBL/GenBank/DDBJ whole genome shotgun (WGS) entry which is preliminary data.</text>
</comment>
<dbReference type="GO" id="GO:0031201">
    <property type="term" value="C:SNARE complex"/>
    <property type="evidence" value="ECO:0007669"/>
    <property type="project" value="TreeGrafter"/>
</dbReference>
<evidence type="ECO:0000256" key="6">
    <source>
        <dbReference type="ARBA" id="ARBA00023136"/>
    </source>
</evidence>
<reference evidence="10 11" key="1">
    <citation type="submission" date="2024-01" db="EMBL/GenBank/DDBJ databases">
        <title>A telomere-to-telomere, gap-free genome of sweet tea (Lithocarpus litseifolius).</title>
        <authorList>
            <person name="Zhou J."/>
        </authorList>
    </citation>
    <scope>NUCLEOTIDE SEQUENCE [LARGE SCALE GENOMIC DNA]</scope>
    <source>
        <strain evidence="10">Zhou-2022a</strain>
        <tissue evidence="10">Leaf</tissue>
    </source>
</reference>
<dbReference type="FunFam" id="1.25.40.10:FF:000049">
    <property type="entry name" value="Alpha-soluble NSF attachment protein-like"/>
    <property type="match status" value="1"/>
</dbReference>
<dbReference type="GO" id="GO:0005774">
    <property type="term" value="C:vacuolar membrane"/>
    <property type="evidence" value="ECO:0007669"/>
    <property type="project" value="TreeGrafter"/>
</dbReference>
<keyword evidence="11" id="KW-1185">Reference proteome</keyword>
<comment type="function">
    <text evidence="7">Required for vesicular transport between the endoplasmic reticulum and the Golgi apparatus.</text>
</comment>
<keyword evidence="9" id="KW-0812">Transmembrane</keyword>
<feature type="transmembrane region" description="Helical" evidence="9">
    <location>
        <begin position="223"/>
        <end position="245"/>
    </location>
</feature>
<evidence type="ECO:0000256" key="9">
    <source>
        <dbReference type="SAM" id="Phobius"/>
    </source>
</evidence>
<evidence type="ECO:0000256" key="1">
    <source>
        <dbReference type="ARBA" id="ARBA00004170"/>
    </source>
</evidence>
<keyword evidence="3 7" id="KW-0813">Transport</keyword>
<dbReference type="GO" id="GO:0005483">
    <property type="term" value="F:soluble NSF attachment protein activity"/>
    <property type="evidence" value="ECO:0007669"/>
    <property type="project" value="TreeGrafter"/>
</dbReference>
<dbReference type="InterPro" id="IPR011990">
    <property type="entry name" value="TPR-like_helical_dom_sf"/>
</dbReference>
<dbReference type="PANTHER" id="PTHR13768">
    <property type="entry name" value="SOLUBLE NSF ATTACHMENT PROTEIN SNAP"/>
    <property type="match status" value="1"/>
</dbReference>
<organism evidence="10 11">
    <name type="scientific">Lithocarpus litseifolius</name>
    <dbReference type="NCBI Taxonomy" id="425828"/>
    <lineage>
        <taxon>Eukaryota</taxon>
        <taxon>Viridiplantae</taxon>
        <taxon>Streptophyta</taxon>
        <taxon>Embryophyta</taxon>
        <taxon>Tracheophyta</taxon>
        <taxon>Spermatophyta</taxon>
        <taxon>Magnoliopsida</taxon>
        <taxon>eudicotyledons</taxon>
        <taxon>Gunneridae</taxon>
        <taxon>Pentapetalae</taxon>
        <taxon>rosids</taxon>
        <taxon>fabids</taxon>
        <taxon>Fagales</taxon>
        <taxon>Fagaceae</taxon>
        <taxon>Lithocarpus</taxon>
    </lineage>
</organism>
<dbReference type="AlphaFoldDB" id="A0AAW2BLJ3"/>
<protein>
    <recommendedName>
        <fullName evidence="12">Alpha-soluble NSF attachment protein</fullName>
    </recommendedName>
</protein>
<proteinExistence type="inferred from homology"/>
<feature type="coiled-coil region" evidence="8">
    <location>
        <begin position="151"/>
        <end position="178"/>
    </location>
</feature>
<comment type="similarity">
    <text evidence="2 7">Belongs to the SNAP family.</text>
</comment>
<evidence type="ECO:0000313" key="10">
    <source>
        <dbReference type="EMBL" id="KAK9986238.1"/>
    </source>
</evidence>
<keyword evidence="5 7" id="KW-0653">Protein transport</keyword>
<accession>A0AAW2BLJ3</accession>
<evidence type="ECO:0000256" key="8">
    <source>
        <dbReference type="SAM" id="Coils"/>
    </source>
</evidence>
<keyword evidence="6 7" id="KW-0472">Membrane</keyword>
<evidence type="ECO:0000313" key="11">
    <source>
        <dbReference type="Proteomes" id="UP001459277"/>
    </source>
</evidence>
<evidence type="ECO:0000256" key="2">
    <source>
        <dbReference type="ARBA" id="ARBA00010050"/>
    </source>
</evidence>
<sequence length="322" mass="36580">MSDQIAKGEEFEKKAEKKIKGWGLFGSKYEDAAELYEKSANSFKLAKSWDRAGSVFIKLANCHLKADSKHEAATAYANAANCYKKTSNKDAISCLDQAVNIFLDIGRHNMAAKHCKEIGELYEPEHNIEKAIVYFEQAAELFEHAEATTSANQCKQKVAEFSAQLEQYQKAIVIYEEIARQSINNNLLKYGVRGHLLNAGLCQLCRGDIVAITNALERYQVHLLFLCLIFFFPTVLAYDLIIYIFRSIPSIVQDLDPTFSRTQEYKFLADVAATVDEEDIVKFTNVVREFDSMTPLDPWKTTLLLRVKESLKSKELEEEDLT</sequence>
<dbReference type="Pfam" id="PF14938">
    <property type="entry name" value="SNAP"/>
    <property type="match status" value="2"/>
</dbReference>
<keyword evidence="8" id="KW-0175">Coiled coil</keyword>
<dbReference type="Proteomes" id="UP001459277">
    <property type="component" value="Unassembled WGS sequence"/>
</dbReference>
<evidence type="ECO:0000256" key="5">
    <source>
        <dbReference type="ARBA" id="ARBA00022927"/>
    </source>
</evidence>
<dbReference type="Gene3D" id="1.25.40.10">
    <property type="entry name" value="Tetratricopeptide repeat domain"/>
    <property type="match status" value="2"/>
</dbReference>
<evidence type="ECO:0000256" key="7">
    <source>
        <dbReference type="RuleBase" id="RU367013"/>
    </source>
</evidence>
<evidence type="ECO:0008006" key="12">
    <source>
        <dbReference type="Google" id="ProtNLM"/>
    </source>
</evidence>
<keyword evidence="9" id="KW-1133">Transmembrane helix</keyword>
<comment type="subcellular location">
    <subcellularLocation>
        <location evidence="1 7">Membrane</location>
        <topology evidence="1 7">Peripheral membrane protein</topology>
    </subcellularLocation>
</comment>
<dbReference type="InterPro" id="IPR000744">
    <property type="entry name" value="NSF_attach"/>
</dbReference>
<dbReference type="CDD" id="cd15832">
    <property type="entry name" value="SNAP"/>
    <property type="match status" value="1"/>
</dbReference>
<evidence type="ECO:0000256" key="4">
    <source>
        <dbReference type="ARBA" id="ARBA00022892"/>
    </source>
</evidence>
<dbReference type="GO" id="GO:0006886">
    <property type="term" value="P:intracellular protein transport"/>
    <property type="evidence" value="ECO:0007669"/>
    <property type="project" value="UniProtKB-UniRule"/>
</dbReference>
<dbReference type="GO" id="GO:0035494">
    <property type="term" value="P:SNARE complex disassembly"/>
    <property type="evidence" value="ECO:0007669"/>
    <property type="project" value="TreeGrafter"/>
</dbReference>
<gene>
    <name evidence="10" type="ORF">SO802_031189</name>
</gene>
<dbReference type="GO" id="GO:0019905">
    <property type="term" value="F:syntaxin binding"/>
    <property type="evidence" value="ECO:0007669"/>
    <property type="project" value="TreeGrafter"/>
</dbReference>